<dbReference type="STRING" id="1121927.GOHSU_18_01350"/>
<dbReference type="Gene3D" id="1.10.30.50">
    <property type="match status" value="1"/>
</dbReference>
<dbReference type="Pfam" id="PF01844">
    <property type="entry name" value="HNH"/>
    <property type="match status" value="1"/>
</dbReference>
<dbReference type="InterPro" id="IPR003870">
    <property type="entry name" value="DUF222"/>
</dbReference>
<dbReference type="Proteomes" id="UP000053405">
    <property type="component" value="Unassembled WGS sequence"/>
</dbReference>
<dbReference type="EMBL" id="BANT01000018">
    <property type="protein sequence ID" value="GAC57380.1"/>
    <property type="molecule type" value="Genomic_DNA"/>
</dbReference>
<keyword evidence="5" id="KW-1185">Reference proteome</keyword>
<dbReference type="OrthoDB" id="4379271at2"/>
<dbReference type="GO" id="GO:0004519">
    <property type="term" value="F:endonuclease activity"/>
    <property type="evidence" value="ECO:0007669"/>
    <property type="project" value="InterPro"/>
</dbReference>
<protein>
    <recommendedName>
        <fullName evidence="3">HNH nuclease domain-containing protein</fullName>
    </recommendedName>
</protein>
<dbReference type="CDD" id="cd00085">
    <property type="entry name" value="HNHc"/>
    <property type="match status" value="1"/>
</dbReference>
<evidence type="ECO:0000259" key="3">
    <source>
        <dbReference type="SMART" id="SM00507"/>
    </source>
</evidence>
<sequence length="480" mass="50691">MLTEQVVEFADRLADELTAHTGCDDDVAGGGGGDPGTLLEFLQGAAAVTDEREVLGLLAGLNRLRNTVDHALARVTATAERIAIPARKRVRSGGALLVELGMAPAVAYRTARLGAALEQVPAVTRGMRDGSVSAEFGDAVVRGLGFVGNRVALDHDARTQVTTSLMVQVNPAKVEAKAREWAIRLAPAEPEAGGVPVAEDSALNEVSLVQDDDGRVRVSMDLDVVAGEELSVALEPLTRPTPEPDGSSDRRSAGRRRADAFRQVISTYLSGSQRPESGGVLPHVTLIVPAGLTVAGRPVDSAGEPGAAMASGQATVLPLPATAWEQQVPRAPSLSFTGPVTPATAGLVMCEASVCVALVDGEGVPLNMGREARLMTPEIRKALHVRDRGCAMCGAPVTRCDAHHMHEWQHGGPTSLANGVLLCRLHHGWIHQLGWEVFLGDDGHPWFLPPVDPEHPHRSREPIQSYARRTMNLANLPGAA</sequence>
<dbReference type="InterPro" id="IPR003615">
    <property type="entry name" value="HNH_nuc"/>
</dbReference>
<evidence type="ECO:0000313" key="5">
    <source>
        <dbReference type="Proteomes" id="UP000053405"/>
    </source>
</evidence>
<name>L7L8A6_9ACTN</name>
<dbReference type="eggNOG" id="COG1403">
    <property type="taxonomic scope" value="Bacteria"/>
</dbReference>
<feature type="region of interest" description="Disordered" evidence="2">
    <location>
        <begin position="233"/>
        <end position="257"/>
    </location>
</feature>
<dbReference type="InterPro" id="IPR002711">
    <property type="entry name" value="HNH"/>
</dbReference>
<evidence type="ECO:0000256" key="1">
    <source>
        <dbReference type="ARBA" id="ARBA00023450"/>
    </source>
</evidence>
<reference evidence="4 5" key="1">
    <citation type="submission" date="2012-12" db="EMBL/GenBank/DDBJ databases">
        <title>Whole genome shotgun sequence of Gordonia hirsuta NBRC 16056.</title>
        <authorList>
            <person name="Isaki-Nakamura S."/>
            <person name="Hosoyama A."/>
            <person name="Tsuchikane K."/>
            <person name="Katsumata H."/>
            <person name="Baba S."/>
            <person name="Yamazaki S."/>
            <person name="Fujita N."/>
        </authorList>
    </citation>
    <scope>NUCLEOTIDE SEQUENCE [LARGE SCALE GENOMIC DNA]</scope>
    <source>
        <strain evidence="4 5">NBRC 16056</strain>
    </source>
</reference>
<dbReference type="Pfam" id="PF02720">
    <property type="entry name" value="DUF222"/>
    <property type="match status" value="1"/>
</dbReference>
<dbReference type="GO" id="GO:0003676">
    <property type="term" value="F:nucleic acid binding"/>
    <property type="evidence" value="ECO:0007669"/>
    <property type="project" value="InterPro"/>
</dbReference>
<dbReference type="GO" id="GO:0008270">
    <property type="term" value="F:zinc ion binding"/>
    <property type="evidence" value="ECO:0007669"/>
    <property type="project" value="InterPro"/>
</dbReference>
<accession>L7L8A6</accession>
<organism evidence="4 5">
    <name type="scientific">Gordonia hirsuta DSM 44140 = NBRC 16056</name>
    <dbReference type="NCBI Taxonomy" id="1121927"/>
    <lineage>
        <taxon>Bacteria</taxon>
        <taxon>Bacillati</taxon>
        <taxon>Actinomycetota</taxon>
        <taxon>Actinomycetes</taxon>
        <taxon>Mycobacteriales</taxon>
        <taxon>Gordoniaceae</taxon>
        <taxon>Gordonia</taxon>
    </lineage>
</organism>
<evidence type="ECO:0000256" key="2">
    <source>
        <dbReference type="SAM" id="MobiDB-lite"/>
    </source>
</evidence>
<feature type="compositionally biased region" description="Basic and acidic residues" evidence="2">
    <location>
        <begin position="247"/>
        <end position="257"/>
    </location>
</feature>
<comment type="caution">
    <text evidence="4">The sequence shown here is derived from an EMBL/GenBank/DDBJ whole genome shotgun (WGS) entry which is preliminary data.</text>
</comment>
<gene>
    <name evidence="4" type="ORF">GOHSU_18_01350</name>
</gene>
<dbReference type="RefSeq" id="WP_005939373.1">
    <property type="nucleotide sequence ID" value="NZ_ATVK01000048.1"/>
</dbReference>
<dbReference type="SMART" id="SM00507">
    <property type="entry name" value="HNHc"/>
    <property type="match status" value="1"/>
</dbReference>
<proteinExistence type="inferred from homology"/>
<evidence type="ECO:0000313" key="4">
    <source>
        <dbReference type="EMBL" id="GAC57380.1"/>
    </source>
</evidence>
<dbReference type="AlphaFoldDB" id="L7L8A6"/>
<comment type="similarity">
    <text evidence="1">Belongs to the Rv1128c/1148c/1588c/1702c/1945/3466 family.</text>
</comment>
<feature type="domain" description="HNH nuclease" evidence="3">
    <location>
        <begin position="378"/>
        <end position="428"/>
    </location>
</feature>